<dbReference type="Proteomes" id="UP000824070">
    <property type="component" value="Unassembled WGS sequence"/>
</dbReference>
<evidence type="ECO:0000256" key="2">
    <source>
        <dbReference type="SAM" id="SignalP"/>
    </source>
</evidence>
<organism evidence="3 4">
    <name type="scientific">Candidatus Alloenteromonas pullicola</name>
    <dbReference type="NCBI Taxonomy" id="2840784"/>
    <lineage>
        <taxon>Bacteria</taxon>
        <taxon>Bacillati</taxon>
        <taxon>Bacillota</taxon>
        <taxon>Bacillota incertae sedis</taxon>
        <taxon>Candidatus Alloenteromonas</taxon>
    </lineage>
</organism>
<evidence type="ECO:0008006" key="5">
    <source>
        <dbReference type="Google" id="ProtNLM"/>
    </source>
</evidence>
<evidence type="ECO:0000313" key="3">
    <source>
        <dbReference type="EMBL" id="HIU45109.1"/>
    </source>
</evidence>
<evidence type="ECO:0000256" key="1">
    <source>
        <dbReference type="SAM" id="MobiDB-lite"/>
    </source>
</evidence>
<keyword evidence="2" id="KW-0732">Signal</keyword>
<reference evidence="3" key="1">
    <citation type="submission" date="2020-10" db="EMBL/GenBank/DDBJ databases">
        <authorList>
            <person name="Gilroy R."/>
        </authorList>
    </citation>
    <scope>NUCLEOTIDE SEQUENCE</scope>
    <source>
        <strain evidence="3">ChiGjej1B1-22543</strain>
    </source>
</reference>
<dbReference type="AlphaFoldDB" id="A0A9D1S271"/>
<proteinExistence type="predicted"/>
<sequence length="746" mass="81501">MKKTPIIAIAPLLALASCGPTSSSSSSVPSSSDESSSSTALTADELKQALTKQEGFCYSGTLTITDVLSVAGSDSSEIKGCISGSEYYMSEVAPTYESTLHYHRDDDGFLTVPTMMRDNTVEDVIQTDIDSTTLEEYNLKFDDFFHNPWNDIADGAFKEEDGKVRVEIPEESGLYFGYVMTGYTDLAPEAFEFVRQGGAIRGSMIVPLLDYVTSKIEVSFEFSVLTLDELSIPELAPYEPSESQSELERAFESLKGMNYTVSLLDDDKTANNADVKVDMKVTDGLIVVKQDGENPYGYIKTGEGEMESFTVDDDGVVRGTALPFEGTVASLIEADYSTSASLFRPVEGKPGTYLLAPEATSYAKYNDPAYPIDTSIEMANPGTFLFSITEGGFEITYDYYYAFGAAVYDGTVTIAITEVGTTQAEYTLDDLVAFVPPASWEELGATASISPWLAGHPEVLPYPTYEMGAKAVETLDTEEYFGIYATPIEEGKESDLMDAYVEALTSAGWREEDGGYVYYIDGNALTCSVSVYDGSVLIYLYTPTSTNALTTLFRGTLAANPNSTVTLSITDTTYSDYGTAAQQATSRKTFDYFYEFDSNSAHAKVTADGELTRDDYYIPEGTKVNQYSYLTGSLEYVDWWKSLITSNLFTWYDFYTSEMDGIAEQGDGAFMVSGKALNRILVILTQYEEKYTGDDFGSMQAFYDQEAGTVTGTATKATAQGSLTRVLSLSLTISDIGTTEIDFPSK</sequence>
<feature type="chain" id="PRO_5039006705" description="Lipoprotein" evidence="2">
    <location>
        <begin position="24"/>
        <end position="746"/>
    </location>
</feature>
<evidence type="ECO:0000313" key="4">
    <source>
        <dbReference type="Proteomes" id="UP000824070"/>
    </source>
</evidence>
<feature type="compositionally biased region" description="Low complexity" evidence="1">
    <location>
        <begin position="18"/>
        <end position="38"/>
    </location>
</feature>
<reference evidence="3" key="2">
    <citation type="journal article" date="2021" name="PeerJ">
        <title>Extensive microbial diversity within the chicken gut microbiome revealed by metagenomics and culture.</title>
        <authorList>
            <person name="Gilroy R."/>
            <person name="Ravi A."/>
            <person name="Getino M."/>
            <person name="Pursley I."/>
            <person name="Horton D.L."/>
            <person name="Alikhan N.F."/>
            <person name="Baker D."/>
            <person name="Gharbi K."/>
            <person name="Hall N."/>
            <person name="Watson M."/>
            <person name="Adriaenssens E.M."/>
            <person name="Foster-Nyarko E."/>
            <person name="Jarju S."/>
            <person name="Secka A."/>
            <person name="Antonio M."/>
            <person name="Oren A."/>
            <person name="Chaudhuri R.R."/>
            <person name="La Ragione R."/>
            <person name="Hildebrand F."/>
            <person name="Pallen M.J."/>
        </authorList>
    </citation>
    <scope>NUCLEOTIDE SEQUENCE</scope>
    <source>
        <strain evidence="3">ChiGjej1B1-22543</strain>
    </source>
</reference>
<dbReference type="EMBL" id="DVMV01000015">
    <property type="protein sequence ID" value="HIU45109.1"/>
    <property type="molecule type" value="Genomic_DNA"/>
</dbReference>
<protein>
    <recommendedName>
        <fullName evidence="5">Lipoprotein</fullName>
    </recommendedName>
</protein>
<comment type="caution">
    <text evidence="3">The sequence shown here is derived from an EMBL/GenBank/DDBJ whole genome shotgun (WGS) entry which is preliminary data.</text>
</comment>
<name>A0A9D1S271_9FIRM</name>
<gene>
    <name evidence="3" type="ORF">IAC52_02300</name>
</gene>
<accession>A0A9D1S271</accession>
<feature type="signal peptide" evidence="2">
    <location>
        <begin position="1"/>
        <end position="23"/>
    </location>
</feature>
<dbReference type="PROSITE" id="PS51257">
    <property type="entry name" value="PROKAR_LIPOPROTEIN"/>
    <property type="match status" value="1"/>
</dbReference>
<feature type="region of interest" description="Disordered" evidence="1">
    <location>
        <begin position="18"/>
        <end position="40"/>
    </location>
</feature>